<evidence type="ECO:0000256" key="2">
    <source>
        <dbReference type="ARBA" id="ARBA00008791"/>
    </source>
</evidence>
<evidence type="ECO:0000313" key="7">
    <source>
        <dbReference type="EMBL" id="GGJ81431.1"/>
    </source>
</evidence>
<comment type="similarity">
    <text evidence="2 5">Belongs to the universal stress protein A family.</text>
</comment>
<dbReference type="AlphaFoldDB" id="A0A917US79"/>
<proteinExistence type="inferred from homology"/>
<organism evidence="7 8">
    <name type="scientific">Pseudomonas matsuisoli</name>
    <dbReference type="NCBI Taxonomy" id="1515666"/>
    <lineage>
        <taxon>Bacteria</taxon>
        <taxon>Pseudomonadati</taxon>
        <taxon>Pseudomonadota</taxon>
        <taxon>Gammaproteobacteria</taxon>
        <taxon>Pseudomonadales</taxon>
        <taxon>Pseudomonadaceae</taxon>
        <taxon>Pseudomonas</taxon>
    </lineage>
</organism>
<dbReference type="InterPro" id="IPR006016">
    <property type="entry name" value="UspA"/>
</dbReference>
<feature type="domain" description="UspA" evidence="6">
    <location>
        <begin position="18"/>
        <end position="155"/>
    </location>
</feature>
<gene>
    <name evidence="7" type="ORF">GCM10009304_04110</name>
</gene>
<evidence type="ECO:0000259" key="6">
    <source>
        <dbReference type="Pfam" id="PF00582"/>
    </source>
</evidence>
<dbReference type="PANTHER" id="PTHR46268">
    <property type="entry name" value="STRESS RESPONSE PROTEIN NHAX"/>
    <property type="match status" value="1"/>
</dbReference>
<comment type="subcellular location">
    <subcellularLocation>
        <location evidence="1 5">Cytoplasm</location>
    </subcellularLocation>
</comment>
<evidence type="ECO:0000256" key="4">
    <source>
        <dbReference type="ARBA" id="ARBA00022490"/>
    </source>
</evidence>
<evidence type="ECO:0000313" key="8">
    <source>
        <dbReference type="Proteomes" id="UP000635983"/>
    </source>
</evidence>
<dbReference type="PIRSF" id="PIRSF006276">
    <property type="entry name" value="UspA"/>
    <property type="match status" value="1"/>
</dbReference>
<comment type="subunit">
    <text evidence="3">Homodimer.</text>
</comment>
<dbReference type="PANTHER" id="PTHR46268:SF23">
    <property type="entry name" value="UNIVERSAL STRESS PROTEIN A-RELATED"/>
    <property type="match status" value="1"/>
</dbReference>
<keyword evidence="4 5" id="KW-0963">Cytoplasm</keyword>
<comment type="caution">
    <text evidence="7">The sequence shown here is derived from an EMBL/GenBank/DDBJ whole genome shotgun (WGS) entry which is preliminary data.</text>
</comment>
<sequence>MLAALRTQLDIKESAMIYRHILVAIDLADDCHPVIRRAQALAESCQAKFSLIHIVEPMAMAFGGDVPMDLSMLQQQQFEQARERLDAFTERHNVPAENKHLAYGQPRQEIHRLAEEQGCDMIVVGSHGRHGLALLLGSTANDVLHGAPCDVLAVKLEKTTA</sequence>
<evidence type="ECO:0000256" key="1">
    <source>
        <dbReference type="ARBA" id="ARBA00004496"/>
    </source>
</evidence>
<dbReference type="SUPFAM" id="SSF52402">
    <property type="entry name" value="Adenine nucleotide alpha hydrolases-like"/>
    <property type="match status" value="1"/>
</dbReference>
<dbReference type="Pfam" id="PF00582">
    <property type="entry name" value="Usp"/>
    <property type="match status" value="1"/>
</dbReference>
<dbReference type="GO" id="GO:0005737">
    <property type="term" value="C:cytoplasm"/>
    <property type="evidence" value="ECO:0007669"/>
    <property type="project" value="UniProtKB-SubCell"/>
</dbReference>
<accession>A0A917US79</accession>
<keyword evidence="8" id="KW-1185">Reference proteome</keyword>
<dbReference type="Gene3D" id="3.40.50.620">
    <property type="entry name" value="HUPs"/>
    <property type="match status" value="1"/>
</dbReference>
<dbReference type="InterPro" id="IPR014729">
    <property type="entry name" value="Rossmann-like_a/b/a_fold"/>
</dbReference>
<evidence type="ECO:0000256" key="5">
    <source>
        <dbReference type="PIRNR" id="PIRNR006276"/>
    </source>
</evidence>
<reference evidence="7" key="1">
    <citation type="journal article" date="2014" name="Int. J. Syst. Evol. Microbiol.">
        <title>Complete genome sequence of Corynebacterium casei LMG S-19264T (=DSM 44701T), isolated from a smear-ripened cheese.</title>
        <authorList>
            <consortium name="US DOE Joint Genome Institute (JGI-PGF)"/>
            <person name="Walter F."/>
            <person name="Albersmeier A."/>
            <person name="Kalinowski J."/>
            <person name="Ruckert C."/>
        </authorList>
    </citation>
    <scope>NUCLEOTIDE SEQUENCE</scope>
    <source>
        <strain evidence="7">JCM 30078</strain>
    </source>
</reference>
<evidence type="ECO:0000256" key="3">
    <source>
        <dbReference type="ARBA" id="ARBA00011738"/>
    </source>
</evidence>
<protein>
    <recommendedName>
        <fullName evidence="5">Universal stress protein</fullName>
    </recommendedName>
</protein>
<dbReference type="InterPro" id="IPR006015">
    <property type="entry name" value="Universal_stress_UspA"/>
</dbReference>
<dbReference type="Proteomes" id="UP000635983">
    <property type="component" value="Unassembled WGS sequence"/>
</dbReference>
<dbReference type="PRINTS" id="PR01438">
    <property type="entry name" value="UNVRSLSTRESS"/>
</dbReference>
<reference evidence="7" key="2">
    <citation type="submission" date="2020-09" db="EMBL/GenBank/DDBJ databases">
        <authorList>
            <person name="Sun Q."/>
            <person name="Ohkuma M."/>
        </authorList>
    </citation>
    <scope>NUCLEOTIDE SEQUENCE</scope>
    <source>
        <strain evidence="7">JCM 30078</strain>
    </source>
</reference>
<dbReference type="EMBL" id="BMPO01000001">
    <property type="protein sequence ID" value="GGJ81431.1"/>
    <property type="molecule type" value="Genomic_DNA"/>
</dbReference>
<name>A0A917US79_9PSED</name>